<comment type="caution">
    <text evidence="1">The sequence shown here is derived from an EMBL/GenBank/DDBJ whole genome shotgun (WGS) entry which is preliminary data.</text>
</comment>
<dbReference type="PANTHER" id="PTHR48044:SF21">
    <property type="entry name" value="GLYCOSYLTRANSFERASE"/>
    <property type="match status" value="1"/>
</dbReference>
<dbReference type="PANTHER" id="PTHR48044">
    <property type="entry name" value="GLYCOSYLTRANSFERASE"/>
    <property type="match status" value="1"/>
</dbReference>
<reference evidence="1 2" key="1">
    <citation type="journal article" date="2021" name="Nat. Plants">
        <title>The Taxus genome provides insights into paclitaxel biosynthesis.</title>
        <authorList>
            <person name="Xiong X."/>
            <person name="Gou J."/>
            <person name="Liao Q."/>
            <person name="Li Y."/>
            <person name="Zhou Q."/>
            <person name="Bi G."/>
            <person name="Li C."/>
            <person name="Du R."/>
            <person name="Wang X."/>
            <person name="Sun T."/>
            <person name="Guo L."/>
            <person name="Liang H."/>
            <person name="Lu P."/>
            <person name="Wu Y."/>
            <person name="Zhang Z."/>
            <person name="Ro D.K."/>
            <person name="Shang Y."/>
            <person name="Huang S."/>
            <person name="Yan J."/>
        </authorList>
    </citation>
    <scope>NUCLEOTIDE SEQUENCE [LARGE SCALE GENOMIC DNA]</scope>
    <source>
        <strain evidence="1">Ta-2019</strain>
    </source>
</reference>
<evidence type="ECO:0000313" key="1">
    <source>
        <dbReference type="EMBL" id="KAH9330598.1"/>
    </source>
</evidence>
<keyword evidence="2" id="KW-1185">Reference proteome</keyword>
<dbReference type="Gene3D" id="3.40.50.2000">
    <property type="entry name" value="Glycogen Phosphorylase B"/>
    <property type="match status" value="1"/>
</dbReference>
<protein>
    <submittedName>
        <fullName evidence="1">Uncharacterized protein</fullName>
    </submittedName>
</protein>
<gene>
    <name evidence="1" type="ORF">KI387_002706</name>
</gene>
<dbReference type="Proteomes" id="UP000824469">
    <property type="component" value="Unassembled WGS sequence"/>
</dbReference>
<dbReference type="GO" id="GO:0008194">
    <property type="term" value="F:UDP-glycosyltransferase activity"/>
    <property type="evidence" value="ECO:0007669"/>
    <property type="project" value="UniProtKB-ARBA"/>
</dbReference>
<proteinExistence type="predicted"/>
<feature type="non-terminal residue" evidence="1">
    <location>
        <position position="74"/>
    </location>
</feature>
<dbReference type="GO" id="GO:1901135">
    <property type="term" value="P:carbohydrate derivative metabolic process"/>
    <property type="evidence" value="ECO:0007669"/>
    <property type="project" value="UniProtKB-ARBA"/>
</dbReference>
<sequence length="74" mass="8285">MVAWPLHSDQFANSALIAEELKVGVGVKEWRNAEENELVSAEEIEAAVKRVMASEEGMQMRERAQCLRGEARKA</sequence>
<organism evidence="1 2">
    <name type="scientific">Taxus chinensis</name>
    <name type="common">Chinese yew</name>
    <name type="synonym">Taxus wallichiana var. chinensis</name>
    <dbReference type="NCBI Taxonomy" id="29808"/>
    <lineage>
        <taxon>Eukaryota</taxon>
        <taxon>Viridiplantae</taxon>
        <taxon>Streptophyta</taxon>
        <taxon>Embryophyta</taxon>
        <taxon>Tracheophyta</taxon>
        <taxon>Spermatophyta</taxon>
        <taxon>Pinopsida</taxon>
        <taxon>Pinidae</taxon>
        <taxon>Conifers II</taxon>
        <taxon>Cupressales</taxon>
        <taxon>Taxaceae</taxon>
        <taxon>Taxus</taxon>
    </lineage>
</organism>
<dbReference type="EMBL" id="JAHRHJ020000001">
    <property type="protein sequence ID" value="KAH9330598.1"/>
    <property type="molecule type" value="Genomic_DNA"/>
</dbReference>
<accession>A0AA38GY01</accession>
<name>A0AA38GY01_TAXCH</name>
<evidence type="ECO:0000313" key="2">
    <source>
        <dbReference type="Proteomes" id="UP000824469"/>
    </source>
</evidence>
<dbReference type="AlphaFoldDB" id="A0AA38GY01"/>
<dbReference type="SUPFAM" id="SSF53756">
    <property type="entry name" value="UDP-Glycosyltransferase/glycogen phosphorylase"/>
    <property type="match status" value="1"/>
</dbReference>
<dbReference type="OMA" id="MRERAQC"/>